<reference evidence="2" key="1">
    <citation type="journal article" date="2023" name="Mol. Phylogenet. Evol.">
        <title>Genome-scale phylogeny and comparative genomics of the fungal order Sordariales.</title>
        <authorList>
            <person name="Hensen N."/>
            <person name="Bonometti L."/>
            <person name="Westerberg I."/>
            <person name="Brannstrom I.O."/>
            <person name="Guillou S."/>
            <person name="Cros-Aarteil S."/>
            <person name="Calhoun S."/>
            <person name="Haridas S."/>
            <person name="Kuo A."/>
            <person name="Mondo S."/>
            <person name="Pangilinan J."/>
            <person name="Riley R."/>
            <person name="LaButti K."/>
            <person name="Andreopoulos B."/>
            <person name="Lipzen A."/>
            <person name="Chen C."/>
            <person name="Yan M."/>
            <person name="Daum C."/>
            <person name="Ng V."/>
            <person name="Clum A."/>
            <person name="Steindorff A."/>
            <person name="Ohm R.A."/>
            <person name="Martin F."/>
            <person name="Silar P."/>
            <person name="Natvig D.O."/>
            <person name="Lalanne C."/>
            <person name="Gautier V."/>
            <person name="Ament-Velasquez S.L."/>
            <person name="Kruys A."/>
            <person name="Hutchinson M.I."/>
            <person name="Powell A.J."/>
            <person name="Barry K."/>
            <person name="Miller A.N."/>
            <person name="Grigoriev I.V."/>
            <person name="Debuchy R."/>
            <person name="Gladieux P."/>
            <person name="Hiltunen Thoren M."/>
            <person name="Johannesson H."/>
        </authorList>
    </citation>
    <scope>NUCLEOTIDE SEQUENCE [LARGE SCALE GENOMIC DNA]</scope>
    <source>
        <strain evidence="2">CBS 340.73</strain>
    </source>
</reference>
<sequence length="265" mass="30608">MADYAARRRLAQHKRPERVHWLEAAKVPFRDDSLMLGPPSLTAADFKTPRLRRCRFDLATVSWEARIDGGLDGYVWKVKFGDEGPFVLKVFWDPEPPRSHHYYAPRRECQNAALLQMMEAAVKDATSRREQRFAQRADRRPILSIPRMKKCYGWLTVHGNLFHGMSRKLRPQVVTAGKVTRSMSYDQEYLAVVDEFVEEGENDPEVVQEVLDFLRLGGFAHTLSPAARNWKSGVLIDRGNIIHPGDYCWNKQLYVAITARRVLKQ</sequence>
<name>A0AAN6RYY7_9PEZI</name>
<gene>
    <name evidence="1" type="ORF">QBC46DRAFT_462308</name>
</gene>
<protein>
    <submittedName>
        <fullName evidence="1">Uncharacterized protein</fullName>
    </submittedName>
</protein>
<proteinExistence type="predicted"/>
<dbReference type="EMBL" id="MU853945">
    <property type="protein sequence ID" value="KAK3935042.1"/>
    <property type="molecule type" value="Genomic_DNA"/>
</dbReference>
<comment type="caution">
    <text evidence="1">The sequence shown here is derived from an EMBL/GenBank/DDBJ whole genome shotgun (WGS) entry which is preliminary data.</text>
</comment>
<organism evidence="1 2">
    <name type="scientific">Diplogelasinospora grovesii</name>
    <dbReference type="NCBI Taxonomy" id="303347"/>
    <lineage>
        <taxon>Eukaryota</taxon>
        <taxon>Fungi</taxon>
        <taxon>Dikarya</taxon>
        <taxon>Ascomycota</taxon>
        <taxon>Pezizomycotina</taxon>
        <taxon>Sordariomycetes</taxon>
        <taxon>Sordariomycetidae</taxon>
        <taxon>Sordariales</taxon>
        <taxon>Diplogelasinosporaceae</taxon>
        <taxon>Diplogelasinospora</taxon>
    </lineage>
</organism>
<dbReference type="AlphaFoldDB" id="A0AAN6RYY7"/>
<evidence type="ECO:0000313" key="1">
    <source>
        <dbReference type="EMBL" id="KAK3935042.1"/>
    </source>
</evidence>
<dbReference type="Proteomes" id="UP001303473">
    <property type="component" value="Unassembled WGS sequence"/>
</dbReference>
<evidence type="ECO:0000313" key="2">
    <source>
        <dbReference type="Proteomes" id="UP001303473"/>
    </source>
</evidence>
<keyword evidence="2" id="KW-1185">Reference proteome</keyword>
<accession>A0AAN6RYY7</accession>